<protein>
    <recommendedName>
        <fullName evidence="2">Carboxylesterase type B domain-containing protein</fullName>
    </recommendedName>
</protein>
<dbReference type="InterPro" id="IPR050309">
    <property type="entry name" value="Type-B_Carboxylest/Lipase"/>
</dbReference>
<name>A0A1B6LTZ8_9HEMI</name>
<dbReference type="AlphaFoldDB" id="A0A1B6LTZ8"/>
<sequence length="241" mass="27438">PVLDTSLTADLPFFNDTLSNLMVSAEARGKPLLNGFNTNDGSVVWIFPGSNNSWEQAEANLAYFIPRSRRSVIGDSTRNRIRQDIQAKYFPNTYDENKVLDLLNLYTDTMFSYPAVKVSRYFANLTYGYRFNYYGSWSFLGGFPYPMKTVNHGSEIPYIFYATNFSRPDDTGSLNTDNIAMKDQLVGLWTSFAKTGVPNTWTKVSNNTYYIIDNVTSTVNVSTFESQYYDFWAGVERSSAF</sequence>
<evidence type="ECO:0000259" key="2">
    <source>
        <dbReference type="Pfam" id="PF00135"/>
    </source>
</evidence>
<accession>A0A1B6LTZ8</accession>
<dbReference type="InterPro" id="IPR002018">
    <property type="entry name" value="CarbesteraseB"/>
</dbReference>
<dbReference type="Gene3D" id="3.40.50.1820">
    <property type="entry name" value="alpha/beta hydrolase"/>
    <property type="match status" value="1"/>
</dbReference>
<dbReference type="EMBL" id="GEBQ01012826">
    <property type="protein sequence ID" value="JAT27151.1"/>
    <property type="molecule type" value="Transcribed_RNA"/>
</dbReference>
<feature type="non-terminal residue" evidence="3">
    <location>
        <position position="1"/>
    </location>
</feature>
<dbReference type="SUPFAM" id="SSF53474">
    <property type="entry name" value="alpha/beta-Hydrolases"/>
    <property type="match status" value="1"/>
</dbReference>
<organism evidence="3">
    <name type="scientific">Graphocephala atropunctata</name>
    <dbReference type="NCBI Taxonomy" id="36148"/>
    <lineage>
        <taxon>Eukaryota</taxon>
        <taxon>Metazoa</taxon>
        <taxon>Ecdysozoa</taxon>
        <taxon>Arthropoda</taxon>
        <taxon>Hexapoda</taxon>
        <taxon>Insecta</taxon>
        <taxon>Pterygota</taxon>
        <taxon>Neoptera</taxon>
        <taxon>Paraneoptera</taxon>
        <taxon>Hemiptera</taxon>
        <taxon>Auchenorrhyncha</taxon>
        <taxon>Membracoidea</taxon>
        <taxon>Cicadellidae</taxon>
        <taxon>Cicadellinae</taxon>
        <taxon>Cicadellini</taxon>
        <taxon>Graphocephala</taxon>
    </lineage>
</organism>
<feature type="domain" description="Carboxylesterase type B" evidence="2">
    <location>
        <begin position="12"/>
        <end position="232"/>
    </location>
</feature>
<dbReference type="InterPro" id="IPR029058">
    <property type="entry name" value="AB_hydrolase_fold"/>
</dbReference>
<reference evidence="3" key="1">
    <citation type="submission" date="2015-11" db="EMBL/GenBank/DDBJ databases">
        <title>De novo transcriptome assembly of four potential Pierce s Disease insect vectors from Arizona vineyards.</title>
        <authorList>
            <person name="Tassone E.E."/>
        </authorList>
    </citation>
    <scope>NUCLEOTIDE SEQUENCE</scope>
</reference>
<evidence type="ECO:0000313" key="3">
    <source>
        <dbReference type="EMBL" id="JAT27151.1"/>
    </source>
</evidence>
<dbReference type="PANTHER" id="PTHR11559">
    <property type="entry name" value="CARBOXYLESTERASE"/>
    <property type="match status" value="1"/>
</dbReference>
<gene>
    <name evidence="3" type="ORF">g.35564</name>
</gene>
<feature type="non-terminal residue" evidence="3">
    <location>
        <position position="241"/>
    </location>
</feature>
<proteinExistence type="predicted"/>
<dbReference type="Pfam" id="PF00135">
    <property type="entry name" value="COesterase"/>
    <property type="match status" value="1"/>
</dbReference>
<keyword evidence="1" id="KW-0325">Glycoprotein</keyword>
<evidence type="ECO:0000256" key="1">
    <source>
        <dbReference type="ARBA" id="ARBA00023180"/>
    </source>
</evidence>